<name>W6UZD1_ECHGR</name>
<dbReference type="RefSeq" id="XP_024350180.1">
    <property type="nucleotide sequence ID" value="XM_024495452.1"/>
</dbReference>
<accession>W6UZD1</accession>
<dbReference type="Proteomes" id="UP000019149">
    <property type="component" value="Unassembled WGS sequence"/>
</dbReference>
<evidence type="ECO:0000313" key="2">
    <source>
        <dbReference type="EMBL" id="EUB58984.1"/>
    </source>
</evidence>
<sequence>MKEAFRSYTVMMAMMLLAQQPLAHTFHSTVSQLSYPHILLPSCSRIVEIPISTAREAVPNTASSPSLLRADSICVLHTDCHISDSSCTIIHHPSRHVPHKCENSD</sequence>
<keyword evidence="3" id="KW-1185">Reference proteome</keyword>
<gene>
    <name evidence="2" type="ORF">EGR_06203</name>
</gene>
<feature type="signal peptide" evidence="1">
    <location>
        <begin position="1"/>
        <end position="25"/>
    </location>
</feature>
<comment type="caution">
    <text evidence="2">The sequence shown here is derived from an EMBL/GenBank/DDBJ whole genome shotgun (WGS) entry which is preliminary data.</text>
</comment>
<dbReference type="CTD" id="36341918"/>
<keyword evidence="1" id="KW-0732">Signal</keyword>
<dbReference type="KEGG" id="egl:EGR_06203"/>
<reference evidence="2 3" key="1">
    <citation type="journal article" date="2013" name="Nat. Genet.">
        <title>The genome of the hydatid tapeworm Echinococcus granulosus.</title>
        <authorList>
            <person name="Zheng H."/>
            <person name="Zhang W."/>
            <person name="Zhang L."/>
            <person name="Zhang Z."/>
            <person name="Li J."/>
            <person name="Lu G."/>
            <person name="Zhu Y."/>
            <person name="Wang Y."/>
            <person name="Huang Y."/>
            <person name="Liu J."/>
            <person name="Kang H."/>
            <person name="Chen J."/>
            <person name="Wang L."/>
            <person name="Chen A."/>
            <person name="Yu S."/>
            <person name="Gao Z."/>
            <person name="Jin L."/>
            <person name="Gu W."/>
            <person name="Wang Z."/>
            <person name="Zhao L."/>
            <person name="Shi B."/>
            <person name="Wen H."/>
            <person name="Lin R."/>
            <person name="Jones M.K."/>
            <person name="Brejova B."/>
            <person name="Vinar T."/>
            <person name="Zhao G."/>
            <person name="McManus D.P."/>
            <person name="Chen Z."/>
            <person name="Zhou Y."/>
            <person name="Wang S."/>
        </authorList>
    </citation>
    <scope>NUCLEOTIDE SEQUENCE [LARGE SCALE GENOMIC DNA]</scope>
</reference>
<organism evidence="2 3">
    <name type="scientific">Echinococcus granulosus</name>
    <name type="common">Hydatid tapeworm</name>
    <dbReference type="NCBI Taxonomy" id="6210"/>
    <lineage>
        <taxon>Eukaryota</taxon>
        <taxon>Metazoa</taxon>
        <taxon>Spiralia</taxon>
        <taxon>Lophotrochozoa</taxon>
        <taxon>Platyhelminthes</taxon>
        <taxon>Cestoda</taxon>
        <taxon>Eucestoda</taxon>
        <taxon>Cyclophyllidea</taxon>
        <taxon>Taeniidae</taxon>
        <taxon>Echinococcus</taxon>
        <taxon>Echinococcus granulosus group</taxon>
    </lineage>
</organism>
<dbReference type="GeneID" id="36341918"/>
<protein>
    <submittedName>
        <fullName evidence="2">Uncharacterized protein</fullName>
    </submittedName>
</protein>
<dbReference type="AlphaFoldDB" id="W6UZD1"/>
<proteinExistence type="predicted"/>
<feature type="chain" id="PRO_5004885525" evidence="1">
    <location>
        <begin position="26"/>
        <end position="105"/>
    </location>
</feature>
<evidence type="ECO:0000313" key="3">
    <source>
        <dbReference type="Proteomes" id="UP000019149"/>
    </source>
</evidence>
<evidence type="ECO:0000256" key="1">
    <source>
        <dbReference type="SAM" id="SignalP"/>
    </source>
</evidence>
<dbReference type="EMBL" id="APAU02000052">
    <property type="protein sequence ID" value="EUB58984.1"/>
    <property type="molecule type" value="Genomic_DNA"/>
</dbReference>